<feature type="domain" description="Impact N-terminal" evidence="2">
    <location>
        <begin position="43"/>
        <end position="147"/>
    </location>
</feature>
<dbReference type="Gene3D" id="3.30.230.30">
    <property type="entry name" value="Impact, N-terminal domain"/>
    <property type="match status" value="1"/>
</dbReference>
<dbReference type="SUPFAM" id="SSF54211">
    <property type="entry name" value="Ribosomal protein S5 domain 2-like"/>
    <property type="match status" value="1"/>
</dbReference>
<dbReference type="PANTHER" id="PTHR16301:SF20">
    <property type="entry name" value="IMPACT FAMILY MEMBER YIGZ"/>
    <property type="match status" value="1"/>
</dbReference>
<dbReference type="InterPro" id="IPR036956">
    <property type="entry name" value="Impact_N_sf"/>
</dbReference>
<sequence>MKRFETHFILIKKRSKLHCFKIFNQYHHVQTVTASGFSDFRIRGSRFYGFLFACGSLQEAESFLNSLKNEHPAATHHCYAWRINPNSPEEFSQDDGEPSGSAGLPILNTLRSRNLINCLLVSVRYYGGTKLGKKGLIDAYGSSAEQSIDDARLASVIPVFQYKITYPYTMESAISKLKNDFPLVVIDATYLEEVEMTLAVPIDIHNSFRSVLSSLEHKLTHCTPLGESYRVE</sequence>
<dbReference type="InterPro" id="IPR023582">
    <property type="entry name" value="Impact"/>
</dbReference>
<proteinExistence type="inferred from homology"/>
<evidence type="ECO:0000313" key="4">
    <source>
        <dbReference type="Proteomes" id="UP000245533"/>
    </source>
</evidence>
<keyword evidence="4" id="KW-1185">Reference proteome</keyword>
<gene>
    <name evidence="3" type="ORF">DDZ15_08525</name>
</gene>
<organism evidence="3 4">
    <name type="scientific">Rhodohalobacter mucosus</name>
    <dbReference type="NCBI Taxonomy" id="2079485"/>
    <lineage>
        <taxon>Bacteria</taxon>
        <taxon>Pseudomonadati</taxon>
        <taxon>Balneolota</taxon>
        <taxon>Balneolia</taxon>
        <taxon>Balneolales</taxon>
        <taxon>Balneolaceae</taxon>
        <taxon>Rhodohalobacter</taxon>
    </lineage>
</organism>
<dbReference type="GO" id="GO:0006446">
    <property type="term" value="P:regulation of translational initiation"/>
    <property type="evidence" value="ECO:0007669"/>
    <property type="project" value="TreeGrafter"/>
</dbReference>
<comment type="caution">
    <text evidence="3">The sequence shown here is derived from an EMBL/GenBank/DDBJ whole genome shotgun (WGS) entry which is preliminary data.</text>
</comment>
<protein>
    <recommendedName>
        <fullName evidence="2">Impact N-terminal domain-containing protein</fullName>
    </recommendedName>
</protein>
<comment type="similarity">
    <text evidence="1">Belongs to the IMPACT family.</text>
</comment>
<reference evidence="3 4" key="1">
    <citation type="submission" date="2018-05" db="EMBL/GenBank/DDBJ databases">
        <title>Rhodohalobacter halophilus gen. nov., sp. nov., a moderately halophilic member of the family Balneolaceae.</title>
        <authorList>
            <person name="Liu Z.-W."/>
        </authorList>
    </citation>
    <scope>NUCLEOTIDE SEQUENCE [LARGE SCALE GENOMIC DNA]</scope>
    <source>
        <strain evidence="3 4">8A47</strain>
    </source>
</reference>
<dbReference type="Pfam" id="PF01205">
    <property type="entry name" value="Impact_N"/>
    <property type="match status" value="1"/>
</dbReference>
<name>A0A316U149_9BACT</name>
<evidence type="ECO:0000259" key="2">
    <source>
        <dbReference type="Pfam" id="PF01205"/>
    </source>
</evidence>
<evidence type="ECO:0000256" key="1">
    <source>
        <dbReference type="ARBA" id="ARBA00007665"/>
    </source>
</evidence>
<dbReference type="GO" id="GO:0005737">
    <property type="term" value="C:cytoplasm"/>
    <property type="evidence" value="ECO:0007669"/>
    <property type="project" value="TreeGrafter"/>
</dbReference>
<accession>A0A316U149</accession>
<dbReference type="PANTHER" id="PTHR16301">
    <property type="entry name" value="IMPACT-RELATED"/>
    <property type="match status" value="1"/>
</dbReference>
<dbReference type="AlphaFoldDB" id="A0A316U149"/>
<dbReference type="InterPro" id="IPR020568">
    <property type="entry name" value="Ribosomal_Su5_D2-typ_SF"/>
</dbReference>
<evidence type="ECO:0000313" key="3">
    <source>
        <dbReference type="EMBL" id="PWN06556.1"/>
    </source>
</evidence>
<dbReference type="InterPro" id="IPR001498">
    <property type="entry name" value="Impact_N"/>
</dbReference>
<dbReference type="Proteomes" id="UP000245533">
    <property type="component" value="Unassembled WGS sequence"/>
</dbReference>
<dbReference type="EMBL" id="QGGB01000006">
    <property type="protein sequence ID" value="PWN06556.1"/>
    <property type="molecule type" value="Genomic_DNA"/>
</dbReference>